<gene>
    <name evidence="2" type="ORF">SAMN00768000_2912</name>
</gene>
<evidence type="ECO:0000313" key="3">
    <source>
        <dbReference type="Proteomes" id="UP000192660"/>
    </source>
</evidence>
<dbReference type="RefSeq" id="WP_020373055.1">
    <property type="nucleotide sequence ID" value="NZ_FWWY01000001.1"/>
</dbReference>
<dbReference type="PANTHER" id="PTHR10587:SF80">
    <property type="entry name" value="CHITOOLIGOSACCHARIDE DEACETYLASE"/>
    <property type="match status" value="1"/>
</dbReference>
<dbReference type="OrthoDB" id="61520at2"/>
<feature type="domain" description="NodB homology" evidence="1">
    <location>
        <begin position="55"/>
        <end position="232"/>
    </location>
</feature>
<dbReference type="STRING" id="28034.BFX07_13085"/>
<keyword evidence="3" id="KW-1185">Reference proteome</keyword>
<organism evidence="2 3">
    <name type="scientific">Sulfobacillus thermosulfidooxidans (strain DSM 9293 / VKM B-1269 / AT-1)</name>
    <dbReference type="NCBI Taxonomy" id="929705"/>
    <lineage>
        <taxon>Bacteria</taxon>
        <taxon>Bacillati</taxon>
        <taxon>Bacillota</taxon>
        <taxon>Clostridia</taxon>
        <taxon>Eubacteriales</taxon>
        <taxon>Clostridiales Family XVII. Incertae Sedis</taxon>
        <taxon>Sulfobacillus</taxon>
    </lineage>
</organism>
<protein>
    <submittedName>
        <fullName evidence="2">Probable sporulation protein, polysaccharide deacetylase family</fullName>
    </submittedName>
</protein>
<evidence type="ECO:0000313" key="2">
    <source>
        <dbReference type="EMBL" id="SMC06611.1"/>
    </source>
</evidence>
<dbReference type="CDD" id="cd10950">
    <property type="entry name" value="CE4_BsYlxY_like"/>
    <property type="match status" value="1"/>
</dbReference>
<proteinExistence type="predicted"/>
<dbReference type="InterPro" id="IPR011330">
    <property type="entry name" value="Glyco_hydro/deAcase_b/a-brl"/>
</dbReference>
<sequence length="247" mass="26826">MWIKVISLRSPTAKLVSLLAIFFASILIFKTPAPTSVPVKASIPGPVYRVITSERAMALTINVVWGTEYVPKLLDVLMHYHVKATFMVGGVWAKNHPQLVQEMVRDGMQVGNHGWAHGHPANMSVAENLTDIAKTNDAVKHAANVVPTVYAPPYGELGTAVLTAAAELHMPVIMWTIDTIDWRPSSDVPYMVNKVLQKAQPGAIVLMHPTNRTVEALGQIIQGLQSQGYHLVTISALLKMGIPTGDG</sequence>
<dbReference type="PANTHER" id="PTHR10587">
    <property type="entry name" value="GLYCOSYL TRANSFERASE-RELATED"/>
    <property type="match status" value="1"/>
</dbReference>
<dbReference type="InterPro" id="IPR002509">
    <property type="entry name" value="NODB_dom"/>
</dbReference>
<dbReference type="Gene3D" id="3.20.20.370">
    <property type="entry name" value="Glycoside hydrolase/deacetylase"/>
    <property type="match status" value="1"/>
</dbReference>
<evidence type="ECO:0000259" key="1">
    <source>
        <dbReference type="PROSITE" id="PS51677"/>
    </source>
</evidence>
<dbReference type="SUPFAM" id="SSF88713">
    <property type="entry name" value="Glycoside hydrolase/deacetylase"/>
    <property type="match status" value="1"/>
</dbReference>
<dbReference type="AlphaFoldDB" id="A0A1W1WJY0"/>
<dbReference type="GO" id="GO:0016810">
    <property type="term" value="F:hydrolase activity, acting on carbon-nitrogen (but not peptide) bonds"/>
    <property type="evidence" value="ECO:0007669"/>
    <property type="project" value="InterPro"/>
</dbReference>
<dbReference type="InterPro" id="IPR050248">
    <property type="entry name" value="Polysacc_deacetylase_ArnD"/>
</dbReference>
<dbReference type="Pfam" id="PF01522">
    <property type="entry name" value="Polysacc_deac_1"/>
    <property type="match status" value="1"/>
</dbReference>
<name>A0A1W1WJY0_SULTA</name>
<dbReference type="PROSITE" id="PS51677">
    <property type="entry name" value="NODB"/>
    <property type="match status" value="1"/>
</dbReference>
<dbReference type="GO" id="GO:0016020">
    <property type="term" value="C:membrane"/>
    <property type="evidence" value="ECO:0007669"/>
    <property type="project" value="TreeGrafter"/>
</dbReference>
<dbReference type="Proteomes" id="UP000192660">
    <property type="component" value="Unassembled WGS sequence"/>
</dbReference>
<dbReference type="GO" id="GO:0005975">
    <property type="term" value="P:carbohydrate metabolic process"/>
    <property type="evidence" value="ECO:0007669"/>
    <property type="project" value="InterPro"/>
</dbReference>
<dbReference type="EMBL" id="FWWY01000001">
    <property type="protein sequence ID" value="SMC06611.1"/>
    <property type="molecule type" value="Genomic_DNA"/>
</dbReference>
<reference evidence="3" key="1">
    <citation type="submission" date="2017-04" db="EMBL/GenBank/DDBJ databases">
        <authorList>
            <person name="Varghese N."/>
            <person name="Submissions S."/>
        </authorList>
    </citation>
    <scope>NUCLEOTIDE SEQUENCE [LARGE SCALE GENOMIC DNA]</scope>
    <source>
        <strain evidence="3">DSM 9293</strain>
    </source>
</reference>
<accession>A0A1W1WJY0</accession>